<dbReference type="InterPro" id="IPR001590">
    <property type="entry name" value="Peptidase_M12B"/>
</dbReference>
<comment type="caution">
    <text evidence="10">The sequence shown here is derived from an EMBL/GenBank/DDBJ whole genome shotgun (WGS) entry which is preliminary data.</text>
</comment>
<proteinExistence type="predicted"/>
<accession>A0AAN7CZD9</accession>
<dbReference type="SMART" id="SM00050">
    <property type="entry name" value="DISIN"/>
    <property type="match status" value="1"/>
</dbReference>
<feature type="chain" id="PRO_5042851230" description="Disintegrin and metalloproteinase domain-containing protein B" evidence="7">
    <location>
        <begin position="24"/>
        <end position="826"/>
    </location>
</feature>
<dbReference type="PROSITE" id="PS50214">
    <property type="entry name" value="DISINTEGRIN_2"/>
    <property type="match status" value="1"/>
</dbReference>
<dbReference type="Pfam" id="PF00200">
    <property type="entry name" value="Disintegrin"/>
    <property type="match status" value="1"/>
</dbReference>
<keyword evidence="6" id="KW-0472">Membrane</keyword>
<protein>
    <recommendedName>
        <fullName evidence="3">Disintegrin and metalloproteinase domain-containing protein B</fullName>
    </recommendedName>
</protein>
<dbReference type="InterPro" id="IPR006586">
    <property type="entry name" value="ADAM_Cys-rich"/>
</dbReference>
<keyword evidence="6" id="KW-1133">Transmembrane helix</keyword>
<evidence type="ECO:0000313" key="11">
    <source>
        <dbReference type="Proteomes" id="UP001303647"/>
    </source>
</evidence>
<feature type="active site" evidence="4">
    <location>
        <position position="424"/>
    </location>
</feature>
<keyword evidence="11" id="KW-1185">Reference proteome</keyword>
<dbReference type="InterPro" id="IPR024079">
    <property type="entry name" value="MetalloPept_cat_dom_sf"/>
</dbReference>
<feature type="domain" description="Disintegrin" evidence="8">
    <location>
        <begin position="510"/>
        <end position="600"/>
    </location>
</feature>
<gene>
    <name evidence="10" type="ORF">C7999DRAFT_38816</name>
</gene>
<comment type="function">
    <text evidence="2">Probable zinc protease.</text>
</comment>
<evidence type="ECO:0000259" key="9">
    <source>
        <dbReference type="PROSITE" id="PS50215"/>
    </source>
</evidence>
<comment type="caution">
    <text evidence="4">Lacks conserved residue(s) required for the propagation of feature annotation.</text>
</comment>
<feature type="compositionally biased region" description="Gly residues" evidence="5">
    <location>
        <begin position="761"/>
        <end position="774"/>
    </location>
</feature>
<evidence type="ECO:0000259" key="8">
    <source>
        <dbReference type="PROSITE" id="PS50214"/>
    </source>
</evidence>
<dbReference type="SMART" id="SM00608">
    <property type="entry name" value="ACR"/>
    <property type="match status" value="1"/>
</dbReference>
<evidence type="ECO:0000256" key="6">
    <source>
        <dbReference type="SAM" id="Phobius"/>
    </source>
</evidence>
<dbReference type="InterPro" id="IPR001762">
    <property type="entry name" value="Disintegrin_dom"/>
</dbReference>
<dbReference type="GO" id="GO:0006508">
    <property type="term" value="P:proteolysis"/>
    <property type="evidence" value="ECO:0007669"/>
    <property type="project" value="InterPro"/>
</dbReference>
<dbReference type="Gene3D" id="3.40.390.10">
    <property type="entry name" value="Collagenase (Catalytic Domain)"/>
    <property type="match status" value="1"/>
</dbReference>
<dbReference type="InterPro" id="IPR036436">
    <property type="entry name" value="Disintegrin_dom_sf"/>
</dbReference>
<dbReference type="CDD" id="cd04271">
    <property type="entry name" value="ZnMc_ADAM_fungal"/>
    <property type="match status" value="1"/>
</dbReference>
<sequence>MILSKALVAVVTAAGLLVQNAIAHSVKRNPLSSVSRVDGAVIRTPAHRVHAHSSFDVTFVLSTTQQKVRLALEPNHDLFGGDATVQYLNPDGTLRRSKPIDKRDHRVFKGDSFVQREGQSEWRHVGWCRINMRRDGDKPIFDGVFTINGNHHHIQTKTNYHLTTVSGDPVMDDDEDEYMIVWRDTDVQVTANDELKRDLAGAATCGSDRLLHNKFENSIVYRSFEEVTQDTTAWQISPRALFGRQVDTTPGGNGAGVNLQNSIGSTEGCPTTRKVALVGIATDCTYTSLFKTEEAVQENIIQVVNAASQLYESTFNISLAIQNLTISDPNCPSTPPQAAPWNRPCSESTTVDTRLSLFSQWRGQWTDTNAYWTLMSTCSTGPTVGLAWLGAVCQEGSSTKDDETSASANVVVHTSTEWLVFAHETGHTFGAVHDCDPTSCRNGDVERQDCCPLSANTCDAGAQFIMNPSTGNGITEFSPCSIGNICSFLGRSPNRFKCLSSNRGVTTFTGAQCGNGIVEQGEDCDCGGEEGCTGNPCCDPNTCTYTAGSVCDPNNEECCTPQCGFMNNGTVCRASTGVCDPEEVCSGNSAGCPPDVSTPDGESCGDGLHCASGRCTSRDQQCATFMGADATTSCSSSGCVLSCHSHKLGPDQCYILNQYFLDGTKCQGGGKCMNGDCVDTSVGQIILEWIRDNKQISIPVIAIGGGLLLLALLSCCWSFCARRSRRSSSRKNKLAAASPPRAGWGGGNPYHGARGVLRRSVGGGGGGSIGGRGGLPPPMRPGPAYAPVPSPPPQDGMGSAPPPYPQQSQQQDMRWEPMRTRSFRYA</sequence>
<evidence type="ECO:0000256" key="1">
    <source>
        <dbReference type="ARBA" id="ARBA00023157"/>
    </source>
</evidence>
<dbReference type="InterPro" id="IPR002870">
    <property type="entry name" value="Peptidase_M12B_N"/>
</dbReference>
<dbReference type="Gene3D" id="4.10.70.10">
    <property type="entry name" value="Disintegrin domain"/>
    <property type="match status" value="1"/>
</dbReference>
<dbReference type="SUPFAM" id="SSF57552">
    <property type="entry name" value="Blood coagulation inhibitor (disintegrin)"/>
    <property type="match status" value="1"/>
</dbReference>
<dbReference type="PANTHER" id="PTHR11905:SF159">
    <property type="entry name" value="ADAM METALLOPROTEASE"/>
    <property type="match status" value="1"/>
</dbReference>
<dbReference type="PANTHER" id="PTHR11905">
    <property type="entry name" value="ADAM A DISINTEGRIN AND METALLOPROTEASE DOMAIN"/>
    <property type="match status" value="1"/>
</dbReference>
<keyword evidence="4" id="KW-0479">Metal-binding</keyword>
<keyword evidence="7" id="KW-0732">Signal</keyword>
<keyword evidence="1" id="KW-1015">Disulfide bond</keyword>
<feature type="domain" description="Peptidase M12B" evidence="9">
    <location>
        <begin position="273"/>
        <end position="489"/>
    </location>
</feature>
<feature type="compositionally biased region" description="Pro residues" evidence="5">
    <location>
        <begin position="775"/>
        <end position="805"/>
    </location>
</feature>
<evidence type="ECO:0000256" key="5">
    <source>
        <dbReference type="SAM" id="MobiDB-lite"/>
    </source>
</evidence>
<feature type="binding site" evidence="4">
    <location>
        <position position="427"/>
    </location>
    <ligand>
        <name>Zn(2+)</name>
        <dbReference type="ChEBI" id="CHEBI:29105"/>
        <note>catalytic</note>
    </ligand>
</feature>
<dbReference type="GO" id="GO:0004222">
    <property type="term" value="F:metalloendopeptidase activity"/>
    <property type="evidence" value="ECO:0007669"/>
    <property type="project" value="InterPro"/>
</dbReference>
<dbReference type="Pfam" id="PF13688">
    <property type="entry name" value="Reprolysin_5"/>
    <property type="match status" value="1"/>
</dbReference>
<dbReference type="PROSITE" id="PS50215">
    <property type="entry name" value="ADAM_MEPRO"/>
    <property type="match status" value="1"/>
</dbReference>
<feature type="binding site" evidence="4">
    <location>
        <position position="423"/>
    </location>
    <ligand>
        <name>Zn(2+)</name>
        <dbReference type="ChEBI" id="CHEBI:29105"/>
        <note>catalytic</note>
    </ligand>
</feature>
<dbReference type="Gene3D" id="3.40.1620.60">
    <property type="match status" value="1"/>
</dbReference>
<evidence type="ECO:0000256" key="4">
    <source>
        <dbReference type="PROSITE-ProRule" id="PRU00276"/>
    </source>
</evidence>
<dbReference type="Proteomes" id="UP001303647">
    <property type="component" value="Unassembled WGS sequence"/>
</dbReference>
<reference evidence="10" key="2">
    <citation type="submission" date="2023-05" db="EMBL/GenBank/DDBJ databases">
        <authorList>
            <consortium name="Lawrence Berkeley National Laboratory"/>
            <person name="Steindorff A."/>
            <person name="Hensen N."/>
            <person name="Bonometti L."/>
            <person name="Westerberg I."/>
            <person name="Brannstrom I.O."/>
            <person name="Guillou S."/>
            <person name="Cros-Aarteil S."/>
            <person name="Calhoun S."/>
            <person name="Haridas S."/>
            <person name="Kuo A."/>
            <person name="Mondo S."/>
            <person name="Pangilinan J."/>
            <person name="Riley R."/>
            <person name="Labutti K."/>
            <person name="Andreopoulos B."/>
            <person name="Lipzen A."/>
            <person name="Chen C."/>
            <person name="Yanf M."/>
            <person name="Daum C."/>
            <person name="Ng V."/>
            <person name="Clum A."/>
            <person name="Ohm R."/>
            <person name="Martin F."/>
            <person name="Silar P."/>
            <person name="Natvig D."/>
            <person name="Lalanne C."/>
            <person name="Gautier V."/>
            <person name="Ament-Velasquez S.L."/>
            <person name="Kruys A."/>
            <person name="Hutchinson M.I."/>
            <person name="Powell A.J."/>
            <person name="Barry K."/>
            <person name="Miller A.N."/>
            <person name="Grigoriev I.V."/>
            <person name="Debuchy R."/>
            <person name="Gladieux P."/>
            <person name="Thoren M.H."/>
            <person name="Johannesson H."/>
        </authorList>
    </citation>
    <scope>NUCLEOTIDE SEQUENCE</scope>
    <source>
        <strain evidence="10">CBS 359.72</strain>
    </source>
</reference>
<dbReference type="InterPro" id="IPR034028">
    <property type="entry name" value="ZnMc_ADAM_fungal"/>
</dbReference>
<dbReference type="EMBL" id="MU857616">
    <property type="protein sequence ID" value="KAK4250102.1"/>
    <property type="molecule type" value="Genomic_DNA"/>
</dbReference>
<keyword evidence="6" id="KW-0812">Transmembrane</keyword>
<feature type="region of interest" description="Disordered" evidence="5">
    <location>
        <begin position="730"/>
        <end position="749"/>
    </location>
</feature>
<organism evidence="10 11">
    <name type="scientific">Corynascus novoguineensis</name>
    <dbReference type="NCBI Taxonomy" id="1126955"/>
    <lineage>
        <taxon>Eukaryota</taxon>
        <taxon>Fungi</taxon>
        <taxon>Dikarya</taxon>
        <taxon>Ascomycota</taxon>
        <taxon>Pezizomycotina</taxon>
        <taxon>Sordariomycetes</taxon>
        <taxon>Sordariomycetidae</taxon>
        <taxon>Sordariales</taxon>
        <taxon>Chaetomiaceae</taxon>
        <taxon>Corynascus</taxon>
    </lineage>
</organism>
<evidence type="ECO:0000256" key="3">
    <source>
        <dbReference type="ARBA" id="ARBA00074021"/>
    </source>
</evidence>
<dbReference type="Pfam" id="PF01562">
    <property type="entry name" value="Pep_M12B_propep"/>
    <property type="match status" value="1"/>
</dbReference>
<feature type="binding site" evidence="4">
    <location>
        <position position="433"/>
    </location>
    <ligand>
        <name>Zn(2+)</name>
        <dbReference type="ChEBI" id="CHEBI:29105"/>
        <note>catalytic</note>
    </ligand>
</feature>
<dbReference type="AlphaFoldDB" id="A0AAN7CZD9"/>
<feature type="region of interest" description="Disordered" evidence="5">
    <location>
        <begin position="755"/>
        <end position="826"/>
    </location>
</feature>
<keyword evidence="4" id="KW-0862">Zinc</keyword>
<evidence type="ECO:0000313" key="10">
    <source>
        <dbReference type="EMBL" id="KAK4250102.1"/>
    </source>
</evidence>
<name>A0AAN7CZD9_9PEZI</name>
<evidence type="ECO:0000256" key="2">
    <source>
        <dbReference type="ARBA" id="ARBA00056552"/>
    </source>
</evidence>
<dbReference type="GO" id="GO:0046872">
    <property type="term" value="F:metal ion binding"/>
    <property type="evidence" value="ECO:0007669"/>
    <property type="project" value="UniProtKB-KW"/>
</dbReference>
<dbReference type="FunFam" id="4.10.70.10:FF:000003">
    <property type="entry name" value="Disintegrin and metalloproteinase domain-containing protein 17"/>
    <property type="match status" value="1"/>
</dbReference>
<evidence type="ECO:0000256" key="7">
    <source>
        <dbReference type="SAM" id="SignalP"/>
    </source>
</evidence>
<feature type="signal peptide" evidence="7">
    <location>
        <begin position="1"/>
        <end position="23"/>
    </location>
</feature>
<dbReference type="SUPFAM" id="SSF55486">
    <property type="entry name" value="Metalloproteases ('zincins'), catalytic domain"/>
    <property type="match status" value="1"/>
</dbReference>
<feature type="transmembrane region" description="Helical" evidence="6">
    <location>
        <begin position="700"/>
        <end position="721"/>
    </location>
</feature>
<reference evidence="10" key="1">
    <citation type="journal article" date="2023" name="Mol. Phylogenet. Evol.">
        <title>Genome-scale phylogeny and comparative genomics of the fungal order Sordariales.</title>
        <authorList>
            <person name="Hensen N."/>
            <person name="Bonometti L."/>
            <person name="Westerberg I."/>
            <person name="Brannstrom I.O."/>
            <person name="Guillou S."/>
            <person name="Cros-Aarteil S."/>
            <person name="Calhoun S."/>
            <person name="Haridas S."/>
            <person name="Kuo A."/>
            <person name="Mondo S."/>
            <person name="Pangilinan J."/>
            <person name="Riley R."/>
            <person name="LaButti K."/>
            <person name="Andreopoulos B."/>
            <person name="Lipzen A."/>
            <person name="Chen C."/>
            <person name="Yan M."/>
            <person name="Daum C."/>
            <person name="Ng V."/>
            <person name="Clum A."/>
            <person name="Steindorff A."/>
            <person name="Ohm R.A."/>
            <person name="Martin F."/>
            <person name="Silar P."/>
            <person name="Natvig D.O."/>
            <person name="Lalanne C."/>
            <person name="Gautier V."/>
            <person name="Ament-Velasquez S.L."/>
            <person name="Kruys A."/>
            <person name="Hutchinson M.I."/>
            <person name="Powell A.J."/>
            <person name="Barry K."/>
            <person name="Miller A.N."/>
            <person name="Grigoriev I.V."/>
            <person name="Debuchy R."/>
            <person name="Gladieux P."/>
            <person name="Hiltunen Thoren M."/>
            <person name="Johannesson H."/>
        </authorList>
    </citation>
    <scope>NUCLEOTIDE SEQUENCE</scope>
    <source>
        <strain evidence="10">CBS 359.72</strain>
    </source>
</reference>